<evidence type="ECO:0000256" key="1">
    <source>
        <dbReference type="ARBA" id="ARBA00022679"/>
    </source>
</evidence>
<dbReference type="SUPFAM" id="SSF53187">
    <property type="entry name" value="Zn-dependent exopeptidases"/>
    <property type="match status" value="1"/>
</dbReference>
<dbReference type="RefSeq" id="WP_147102041.1">
    <property type="nucleotide sequence ID" value="NZ_VOOS01000006.1"/>
</dbReference>
<gene>
    <name evidence="4" type="ORF">FRY74_12305</name>
</gene>
<keyword evidence="2" id="KW-0012">Acyltransferase</keyword>
<evidence type="ECO:0000313" key="5">
    <source>
        <dbReference type="Proteomes" id="UP000321721"/>
    </source>
</evidence>
<feature type="domain" description="Peptidase M28" evidence="3">
    <location>
        <begin position="107"/>
        <end position="327"/>
    </location>
</feature>
<evidence type="ECO:0000256" key="2">
    <source>
        <dbReference type="ARBA" id="ARBA00023315"/>
    </source>
</evidence>
<proteinExistence type="predicted"/>
<accession>A0A5C6RNP0</accession>
<evidence type="ECO:0000259" key="3">
    <source>
        <dbReference type="Pfam" id="PF04389"/>
    </source>
</evidence>
<organism evidence="4 5">
    <name type="scientific">Vicingus serpentipes</name>
    <dbReference type="NCBI Taxonomy" id="1926625"/>
    <lineage>
        <taxon>Bacteria</taxon>
        <taxon>Pseudomonadati</taxon>
        <taxon>Bacteroidota</taxon>
        <taxon>Flavobacteriia</taxon>
        <taxon>Flavobacteriales</taxon>
        <taxon>Vicingaceae</taxon>
        <taxon>Vicingus</taxon>
    </lineage>
</organism>
<dbReference type="GO" id="GO:0016603">
    <property type="term" value="F:glutaminyl-peptide cyclotransferase activity"/>
    <property type="evidence" value="ECO:0007669"/>
    <property type="project" value="TreeGrafter"/>
</dbReference>
<dbReference type="PROSITE" id="PS51257">
    <property type="entry name" value="PROKAR_LIPOPROTEIN"/>
    <property type="match status" value="1"/>
</dbReference>
<dbReference type="InterPro" id="IPR040234">
    <property type="entry name" value="QC/QCL"/>
</dbReference>
<keyword evidence="1" id="KW-0808">Transferase</keyword>
<evidence type="ECO:0000313" key="4">
    <source>
        <dbReference type="EMBL" id="TXB64028.1"/>
    </source>
</evidence>
<dbReference type="EMBL" id="VOOS01000006">
    <property type="protein sequence ID" value="TXB64028.1"/>
    <property type="molecule type" value="Genomic_DNA"/>
</dbReference>
<dbReference type="OrthoDB" id="9773494at2"/>
<dbReference type="InterPro" id="IPR007484">
    <property type="entry name" value="Peptidase_M28"/>
</dbReference>
<protein>
    <submittedName>
        <fullName evidence="4">M28 family peptidase</fullName>
    </submittedName>
</protein>
<dbReference type="GO" id="GO:0008270">
    <property type="term" value="F:zinc ion binding"/>
    <property type="evidence" value="ECO:0007669"/>
    <property type="project" value="TreeGrafter"/>
</dbReference>
<dbReference type="AlphaFoldDB" id="A0A5C6RNP0"/>
<name>A0A5C6RNP0_9FLAO</name>
<comment type="caution">
    <text evidence="4">The sequence shown here is derived from an EMBL/GenBank/DDBJ whole genome shotgun (WGS) entry which is preliminary data.</text>
</comment>
<dbReference type="Pfam" id="PF04389">
    <property type="entry name" value="Peptidase_M28"/>
    <property type="match status" value="1"/>
</dbReference>
<dbReference type="PANTHER" id="PTHR12283:SF6">
    <property type="entry name" value="GLUTAMINYL-PEPTIDE CYCLOTRANSFERASE-RELATED"/>
    <property type="match status" value="1"/>
</dbReference>
<sequence length="334" mass="37464">MKNKLLIIISTSIILFGCEGDKKKKETIVETEKPIEKKPIIAPDFNSDSAYFYVQQQVDFGPRFPNNEAHGKCADFLKDKLSSFGLNSFIQTGKATTFNKKAITIKNIIGEFKPELERRILLFAHWDSRPFADQDSKDMTKPILGANDGASGVGILLEVARQLTIQNPNIGVDIIFFDAEDYGEPSSGMTTQYNGDSWCLGSQYWAKNPHKPNYKAEYGILLDMVGSANANFTQEAISMNYAPNIVRKVWGKASELGHGNHFVSQQFGFQVTDDHKYINEIANIPSIDIIHFDRNTGSFHHSWHTHNDNMDVIDKNTLKAVGETLLGVILDENK</sequence>
<dbReference type="PANTHER" id="PTHR12283">
    <property type="entry name" value="GLUTAMINYL-PEPTIDE CYCLOTRANSFERASE"/>
    <property type="match status" value="1"/>
</dbReference>
<dbReference type="Proteomes" id="UP000321721">
    <property type="component" value="Unassembled WGS sequence"/>
</dbReference>
<keyword evidence="5" id="KW-1185">Reference proteome</keyword>
<reference evidence="4 5" key="1">
    <citation type="submission" date="2019-08" db="EMBL/GenBank/DDBJ databases">
        <title>Genome of Vicingus serpentipes NCIMB 15042.</title>
        <authorList>
            <person name="Bowman J.P."/>
        </authorList>
    </citation>
    <scope>NUCLEOTIDE SEQUENCE [LARGE SCALE GENOMIC DNA]</scope>
    <source>
        <strain evidence="4 5">NCIMB 15042</strain>
    </source>
</reference>
<dbReference type="Gene3D" id="3.40.630.10">
    <property type="entry name" value="Zn peptidases"/>
    <property type="match status" value="1"/>
</dbReference>